<accession>A0A803Q867</accession>
<reference evidence="2" key="1">
    <citation type="submission" date="2018-11" db="EMBL/GenBank/DDBJ databases">
        <authorList>
            <person name="Grassa J C."/>
        </authorList>
    </citation>
    <scope>NUCLEOTIDE SEQUENCE [LARGE SCALE GENOMIC DNA]</scope>
</reference>
<dbReference type="AlphaFoldDB" id="A0A803Q867"/>
<evidence type="ECO:0000313" key="2">
    <source>
        <dbReference type="EnsemblPlants" id="cds.evm.model.08.1280"/>
    </source>
</evidence>
<evidence type="ECO:0000313" key="3">
    <source>
        <dbReference type="Proteomes" id="UP000596661"/>
    </source>
</evidence>
<name>A0A803Q867_CANSA</name>
<keyword evidence="3" id="KW-1185">Reference proteome</keyword>
<feature type="region of interest" description="Disordered" evidence="1">
    <location>
        <begin position="1"/>
        <end position="23"/>
    </location>
</feature>
<dbReference type="Gramene" id="evm.model.08.1280">
    <property type="protein sequence ID" value="cds.evm.model.08.1280"/>
    <property type="gene ID" value="evm.TU.08.1280"/>
</dbReference>
<feature type="compositionally biased region" description="Low complexity" evidence="1">
    <location>
        <begin position="8"/>
        <end position="23"/>
    </location>
</feature>
<reference evidence="2" key="2">
    <citation type="submission" date="2021-03" db="UniProtKB">
        <authorList>
            <consortium name="EnsemblPlants"/>
        </authorList>
    </citation>
    <scope>IDENTIFICATION</scope>
</reference>
<evidence type="ECO:0000256" key="1">
    <source>
        <dbReference type="SAM" id="MobiDB-lite"/>
    </source>
</evidence>
<dbReference type="EnsemblPlants" id="evm.model.08.1280">
    <property type="protein sequence ID" value="cds.evm.model.08.1280"/>
    <property type="gene ID" value="evm.TU.08.1280"/>
</dbReference>
<dbReference type="EMBL" id="UZAU01000706">
    <property type="status" value="NOT_ANNOTATED_CDS"/>
    <property type="molecule type" value="Genomic_DNA"/>
</dbReference>
<organism evidence="2 3">
    <name type="scientific">Cannabis sativa</name>
    <name type="common">Hemp</name>
    <name type="synonym">Marijuana</name>
    <dbReference type="NCBI Taxonomy" id="3483"/>
    <lineage>
        <taxon>Eukaryota</taxon>
        <taxon>Viridiplantae</taxon>
        <taxon>Streptophyta</taxon>
        <taxon>Embryophyta</taxon>
        <taxon>Tracheophyta</taxon>
        <taxon>Spermatophyta</taxon>
        <taxon>Magnoliopsida</taxon>
        <taxon>eudicotyledons</taxon>
        <taxon>Gunneridae</taxon>
        <taxon>Pentapetalae</taxon>
        <taxon>rosids</taxon>
        <taxon>fabids</taxon>
        <taxon>Rosales</taxon>
        <taxon>Cannabaceae</taxon>
        <taxon>Cannabis</taxon>
    </lineage>
</organism>
<dbReference type="Proteomes" id="UP000596661">
    <property type="component" value="Chromosome 8"/>
</dbReference>
<proteinExistence type="predicted"/>
<sequence length="139" mass="15592">MSNSKILSNATPAANPSSAKATKNLTTFEDVMQGFRASRSSDRLGQDSSAAQESPTQLFLNHDRVFAGYKKEQLNVGNLVTTADCRKAKLILDWQTVKDFNSSKVSCPNARNPVIEKKLWIEIIATAEDKYNKYRYKKE</sequence>
<protein>
    <submittedName>
        <fullName evidence="2">Uncharacterized protein</fullName>
    </submittedName>
</protein>